<dbReference type="eggNOG" id="KOG0552">
    <property type="taxonomic scope" value="Eukaryota"/>
</dbReference>
<dbReference type="PANTHER" id="PTHR43811">
    <property type="entry name" value="FKBP-TYPE PEPTIDYL-PROLYL CIS-TRANS ISOMERASE FKPA"/>
    <property type="match status" value="1"/>
</dbReference>
<gene>
    <name evidence="7" type="ORF">THAPSDRAFT_37367</name>
</gene>
<dbReference type="InParanoid" id="B8CCS5"/>
<dbReference type="SUPFAM" id="SSF54534">
    <property type="entry name" value="FKBP-like"/>
    <property type="match status" value="1"/>
</dbReference>
<proteinExistence type="predicted"/>
<dbReference type="GO" id="GO:0003755">
    <property type="term" value="F:peptidyl-prolyl cis-trans isomerase activity"/>
    <property type="evidence" value="ECO:0000318"/>
    <property type="project" value="GO_Central"/>
</dbReference>
<evidence type="ECO:0000256" key="5">
    <source>
        <dbReference type="PROSITE-ProRule" id="PRU00277"/>
    </source>
</evidence>
<evidence type="ECO:0000313" key="7">
    <source>
        <dbReference type="EMBL" id="EED88826.1"/>
    </source>
</evidence>
<evidence type="ECO:0000259" key="6">
    <source>
        <dbReference type="PROSITE" id="PS50059"/>
    </source>
</evidence>
<feature type="non-terminal residue" evidence="7">
    <location>
        <position position="1"/>
    </location>
</feature>
<evidence type="ECO:0000256" key="1">
    <source>
        <dbReference type="ARBA" id="ARBA00000971"/>
    </source>
</evidence>
<dbReference type="HOGENOM" id="CLU_013615_12_0_1"/>
<evidence type="ECO:0000256" key="3">
    <source>
        <dbReference type="ARBA" id="ARBA00023110"/>
    </source>
</evidence>
<sequence length="97" mass="10456">IEEGNGQAAQHGDTVVVKYRGTLASDGEEFDKASSFEFTLGAGEVIKGWDLGIKDMKVGGKRKLFVPSILGYGKRGAMPEIPPNSDLNFVVTLKEIK</sequence>
<reference evidence="7 8" key="1">
    <citation type="journal article" date="2004" name="Science">
        <title>The genome of the diatom Thalassiosira pseudonana: ecology, evolution, and metabolism.</title>
        <authorList>
            <person name="Armbrust E.V."/>
            <person name="Berges J.A."/>
            <person name="Bowler C."/>
            <person name="Green B.R."/>
            <person name="Martinez D."/>
            <person name="Putnam N.H."/>
            <person name="Zhou S."/>
            <person name="Allen A.E."/>
            <person name="Apt K.E."/>
            <person name="Bechner M."/>
            <person name="Brzezinski M.A."/>
            <person name="Chaal B.K."/>
            <person name="Chiovitti A."/>
            <person name="Davis A.K."/>
            <person name="Demarest M.S."/>
            <person name="Detter J.C."/>
            <person name="Glavina T."/>
            <person name="Goodstein D."/>
            <person name="Hadi M.Z."/>
            <person name="Hellsten U."/>
            <person name="Hildebrand M."/>
            <person name="Jenkins B.D."/>
            <person name="Jurka J."/>
            <person name="Kapitonov V.V."/>
            <person name="Kroger N."/>
            <person name="Lau W.W."/>
            <person name="Lane T.W."/>
            <person name="Larimer F.W."/>
            <person name="Lippmeier J.C."/>
            <person name="Lucas S."/>
            <person name="Medina M."/>
            <person name="Montsant A."/>
            <person name="Obornik M."/>
            <person name="Parker M.S."/>
            <person name="Palenik B."/>
            <person name="Pazour G.J."/>
            <person name="Richardson P.M."/>
            <person name="Rynearson T.A."/>
            <person name="Saito M.A."/>
            <person name="Schwartz D.C."/>
            <person name="Thamatrakoln K."/>
            <person name="Valentin K."/>
            <person name="Vardi A."/>
            <person name="Wilkerson F.P."/>
            <person name="Rokhsar D.S."/>
        </authorList>
    </citation>
    <scope>NUCLEOTIDE SEQUENCE [LARGE SCALE GENOMIC DNA]</scope>
    <source>
        <strain evidence="7 8">CCMP1335</strain>
    </source>
</reference>
<dbReference type="EC" id="5.2.1.8" evidence="2 5"/>
<organism evidence="7 8">
    <name type="scientific">Thalassiosira pseudonana</name>
    <name type="common">Marine diatom</name>
    <name type="synonym">Cyclotella nana</name>
    <dbReference type="NCBI Taxonomy" id="35128"/>
    <lineage>
        <taxon>Eukaryota</taxon>
        <taxon>Sar</taxon>
        <taxon>Stramenopiles</taxon>
        <taxon>Ochrophyta</taxon>
        <taxon>Bacillariophyta</taxon>
        <taxon>Coscinodiscophyceae</taxon>
        <taxon>Thalassiosirophycidae</taxon>
        <taxon>Thalassiosirales</taxon>
        <taxon>Thalassiosiraceae</taxon>
        <taxon>Thalassiosira</taxon>
    </lineage>
</organism>
<dbReference type="AlphaFoldDB" id="B8CCS5"/>
<accession>B8CCS5</accession>
<dbReference type="Pfam" id="PF00254">
    <property type="entry name" value="FKBP_C"/>
    <property type="match status" value="1"/>
</dbReference>
<reference evidence="7 8" key="2">
    <citation type="journal article" date="2008" name="Nature">
        <title>The Phaeodactylum genome reveals the evolutionary history of diatom genomes.</title>
        <authorList>
            <person name="Bowler C."/>
            <person name="Allen A.E."/>
            <person name="Badger J.H."/>
            <person name="Grimwood J."/>
            <person name="Jabbari K."/>
            <person name="Kuo A."/>
            <person name="Maheswari U."/>
            <person name="Martens C."/>
            <person name="Maumus F."/>
            <person name="Otillar R.P."/>
            <person name="Rayko E."/>
            <person name="Salamov A."/>
            <person name="Vandepoele K."/>
            <person name="Beszteri B."/>
            <person name="Gruber A."/>
            <person name="Heijde M."/>
            <person name="Katinka M."/>
            <person name="Mock T."/>
            <person name="Valentin K."/>
            <person name="Verret F."/>
            <person name="Berges J.A."/>
            <person name="Brownlee C."/>
            <person name="Cadoret J.P."/>
            <person name="Chiovitti A."/>
            <person name="Choi C.J."/>
            <person name="Coesel S."/>
            <person name="De Martino A."/>
            <person name="Detter J.C."/>
            <person name="Durkin C."/>
            <person name="Falciatore A."/>
            <person name="Fournet J."/>
            <person name="Haruta M."/>
            <person name="Huysman M.J."/>
            <person name="Jenkins B.D."/>
            <person name="Jiroutova K."/>
            <person name="Jorgensen R.E."/>
            <person name="Joubert Y."/>
            <person name="Kaplan A."/>
            <person name="Kroger N."/>
            <person name="Kroth P.G."/>
            <person name="La Roche J."/>
            <person name="Lindquist E."/>
            <person name="Lommer M."/>
            <person name="Martin-Jezequel V."/>
            <person name="Lopez P.J."/>
            <person name="Lucas S."/>
            <person name="Mangogna M."/>
            <person name="McGinnis K."/>
            <person name="Medlin L.K."/>
            <person name="Montsant A."/>
            <person name="Oudot-Le Secq M.P."/>
            <person name="Napoli C."/>
            <person name="Obornik M."/>
            <person name="Parker M.S."/>
            <person name="Petit J.L."/>
            <person name="Porcel B.M."/>
            <person name="Poulsen N."/>
            <person name="Robison M."/>
            <person name="Rychlewski L."/>
            <person name="Rynearson T.A."/>
            <person name="Schmutz J."/>
            <person name="Shapiro H."/>
            <person name="Siaut M."/>
            <person name="Stanley M."/>
            <person name="Sussman M.R."/>
            <person name="Taylor A.R."/>
            <person name="Vardi A."/>
            <person name="von Dassow P."/>
            <person name="Vyverman W."/>
            <person name="Willis A."/>
            <person name="Wyrwicz L.S."/>
            <person name="Rokhsar D.S."/>
            <person name="Weissenbach J."/>
            <person name="Armbrust E.V."/>
            <person name="Green B.R."/>
            <person name="Van de Peer Y."/>
            <person name="Grigoriev I.V."/>
        </authorList>
    </citation>
    <scope>NUCLEOTIDE SEQUENCE [LARGE SCALE GENOMIC DNA]</scope>
    <source>
        <strain evidence="7 8">CCMP1335</strain>
    </source>
</reference>
<comment type="catalytic activity">
    <reaction evidence="1 5">
        <text>[protein]-peptidylproline (omega=180) = [protein]-peptidylproline (omega=0)</text>
        <dbReference type="Rhea" id="RHEA:16237"/>
        <dbReference type="Rhea" id="RHEA-COMP:10747"/>
        <dbReference type="Rhea" id="RHEA-COMP:10748"/>
        <dbReference type="ChEBI" id="CHEBI:83833"/>
        <dbReference type="ChEBI" id="CHEBI:83834"/>
        <dbReference type="EC" id="5.2.1.8"/>
    </reaction>
</comment>
<dbReference type="PaxDb" id="35128-Thaps37367"/>
<dbReference type="RefSeq" id="XP_002293817.1">
    <property type="nucleotide sequence ID" value="XM_002293781.1"/>
</dbReference>
<keyword evidence="8" id="KW-1185">Reference proteome</keyword>
<dbReference type="FunFam" id="3.10.50.40:FF:000006">
    <property type="entry name" value="Peptidyl-prolyl cis-trans isomerase"/>
    <property type="match status" value="1"/>
</dbReference>
<dbReference type="GeneID" id="7441828"/>
<keyword evidence="3 5" id="KW-0697">Rotamase</keyword>
<dbReference type="InterPro" id="IPR001179">
    <property type="entry name" value="PPIase_FKBP_dom"/>
</dbReference>
<evidence type="ECO:0000313" key="8">
    <source>
        <dbReference type="Proteomes" id="UP000001449"/>
    </source>
</evidence>
<protein>
    <recommendedName>
        <fullName evidence="2 5">peptidylprolyl isomerase</fullName>
        <ecNumber evidence="2 5">5.2.1.8</ecNumber>
    </recommendedName>
</protein>
<dbReference type="Gene3D" id="3.10.50.40">
    <property type="match status" value="1"/>
</dbReference>
<keyword evidence="4 5" id="KW-0413">Isomerase</keyword>
<dbReference type="PANTHER" id="PTHR43811:SF19">
    <property type="entry name" value="39 KDA FK506-BINDING NUCLEAR PROTEIN"/>
    <property type="match status" value="1"/>
</dbReference>
<dbReference type="PROSITE" id="PS50059">
    <property type="entry name" value="FKBP_PPIASE"/>
    <property type="match status" value="1"/>
</dbReference>
<dbReference type="STRING" id="35128.B8CCS5"/>
<dbReference type="Proteomes" id="UP000001449">
    <property type="component" value="Chromosome 14"/>
</dbReference>
<feature type="domain" description="PPIase FKBP-type" evidence="6">
    <location>
        <begin position="12"/>
        <end position="97"/>
    </location>
</feature>
<dbReference type="OMA" id="IRKMYIN"/>
<dbReference type="KEGG" id="tps:THAPSDRAFT_37367"/>
<evidence type="ECO:0000256" key="2">
    <source>
        <dbReference type="ARBA" id="ARBA00013194"/>
    </source>
</evidence>
<dbReference type="EMBL" id="CM000649">
    <property type="protein sequence ID" value="EED88826.1"/>
    <property type="molecule type" value="Genomic_DNA"/>
</dbReference>
<evidence type="ECO:0000256" key="4">
    <source>
        <dbReference type="ARBA" id="ARBA00023235"/>
    </source>
</evidence>
<name>B8CCS5_THAPS</name>
<dbReference type="InterPro" id="IPR046357">
    <property type="entry name" value="PPIase_dom_sf"/>
</dbReference>